<dbReference type="Pfam" id="PF07143">
    <property type="entry name" value="CrtC"/>
    <property type="match status" value="1"/>
</dbReference>
<evidence type="ECO:0000259" key="1">
    <source>
        <dbReference type="Pfam" id="PF07143"/>
    </source>
</evidence>
<dbReference type="InterPro" id="IPR023374">
    <property type="entry name" value="AttH-like_dom_sf"/>
</dbReference>
<dbReference type="Gene3D" id="2.40.370.10">
    <property type="entry name" value="AttH-like domain"/>
    <property type="match status" value="2"/>
</dbReference>
<dbReference type="PANTHER" id="PTHR38591:SF1">
    <property type="entry name" value="BLL1000 PROTEIN"/>
    <property type="match status" value="1"/>
</dbReference>
<reference evidence="2 3" key="1">
    <citation type="journal article" date="2016" name="Nat. Commun.">
        <title>Thousands of microbial genomes shed light on interconnected biogeochemical processes in an aquifer system.</title>
        <authorList>
            <person name="Anantharaman K."/>
            <person name="Brown C.T."/>
            <person name="Hug L.A."/>
            <person name="Sharon I."/>
            <person name="Castelle C.J."/>
            <person name="Probst A.J."/>
            <person name="Thomas B.C."/>
            <person name="Singh A."/>
            <person name="Wilkins M.J."/>
            <person name="Karaoz U."/>
            <person name="Brodie E.L."/>
            <person name="Williams K.H."/>
            <person name="Hubbard S.S."/>
            <person name="Banfield J.F."/>
        </authorList>
    </citation>
    <scope>NUCLEOTIDE SEQUENCE [LARGE SCALE GENOMIC DNA]</scope>
</reference>
<protein>
    <recommendedName>
        <fullName evidence="1">AttH domain-containing protein</fullName>
    </recommendedName>
</protein>
<evidence type="ECO:0000313" key="3">
    <source>
        <dbReference type="Proteomes" id="UP000176498"/>
    </source>
</evidence>
<comment type="caution">
    <text evidence="2">The sequence shown here is derived from an EMBL/GenBank/DDBJ whole genome shotgun (WGS) entry which is preliminary data.</text>
</comment>
<name>A0A1G1XQL7_9BACT</name>
<proteinExistence type="predicted"/>
<sequence>MRKEKFKPLKFPRDEQKHDHIIEWWYFNGHLKTKNSKIFSYMNCLFAAKPKKVAIPLAKRLPFKTWYFAHYMLTDHQKHKMWSKISPVSLVDKKSFTLPLLWVQYDNSCVIEETKLFNYQIVNDFVDLNLYSKKRPLLVNNKGFIDLGEKATYYYSLSRLQTKGLIKVGNKWLEVAGLSWMDHQWAQTPFTKNDKWTWFSLQLNNGVDIICFVYGDKNKVFHATMLDKNNRQKISDNLFLKLKRTKYASPETGAVYQLGYDIYLPDWGIKLIAEPVNKKQEIIFGPLNYWEGAIKVEGECAGKKVSGQGFLEITGVPMKKSLFKIYMNKLEKEIRKRIS</sequence>
<dbReference type="SUPFAM" id="SSF159245">
    <property type="entry name" value="AttH-like"/>
    <property type="match status" value="1"/>
</dbReference>
<dbReference type="EMBL" id="MHHZ01000005">
    <property type="protein sequence ID" value="OGY42308.1"/>
    <property type="molecule type" value="Genomic_DNA"/>
</dbReference>
<dbReference type="PANTHER" id="PTHR38591">
    <property type="entry name" value="HYDROLASE"/>
    <property type="match status" value="1"/>
</dbReference>
<dbReference type="Proteomes" id="UP000176498">
    <property type="component" value="Unassembled WGS sequence"/>
</dbReference>
<accession>A0A1G1XQL7</accession>
<organism evidence="2 3">
    <name type="scientific">Candidatus Buchananbacteria bacterium RBG_13_36_9</name>
    <dbReference type="NCBI Taxonomy" id="1797530"/>
    <lineage>
        <taxon>Bacteria</taxon>
        <taxon>Candidatus Buchananiibacteriota</taxon>
    </lineage>
</organism>
<dbReference type="AlphaFoldDB" id="A0A1G1XQL7"/>
<feature type="domain" description="AttH" evidence="1">
    <location>
        <begin position="22"/>
        <end position="186"/>
    </location>
</feature>
<evidence type="ECO:0000313" key="2">
    <source>
        <dbReference type="EMBL" id="OGY42308.1"/>
    </source>
</evidence>
<dbReference type="InterPro" id="IPR010791">
    <property type="entry name" value="AttH_dom"/>
</dbReference>
<gene>
    <name evidence="2" type="ORF">A2Y82_04940</name>
</gene>
<dbReference type="Pfam" id="PF17186">
    <property type="entry name" value="Lipocalin_9"/>
    <property type="match status" value="1"/>
</dbReference>